<dbReference type="AlphaFoldDB" id="A0A3B0S023"/>
<keyword evidence="4" id="KW-0285">Flavoprotein</keyword>
<name>A0A3B0S023_9ZZZZ</name>
<evidence type="ECO:0000313" key="13">
    <source>
        <dbReference type="EMBL" id="VAV96621.1"/>
    </source>
</evidence>
<dbReference type="InterPro" id="IPR004652">
    <property type="entry name" value="DusB-like"/>
</dbReference>
<protein>
    <submittedName>
        <fullName evidence="13">tRNA-dihydrouridine synthase DusB</fullName>
    </submittedName>
</protein>
<evidence type="ECO:0000256" key="3">
    <source>
        <dbReference type="ARBA" id="ARBA00022555"/>
    </source>
</evidence>
<evidence type="ECO:0000256" key="9">
    <source>
        <dbReference type="ARBA" id="ARBA00023002"/>
    </source>
</evidence>
<evidence type="ECO:0000256" key="10">
    <source>
        <dbReference type="ARBA" id="ARBA00048205"/>
    </source>
</evidence>
<evidence type="ECO:0000256" key="11">
    <source>
        <dbReference type="ARBA" id="ARBA00048802"/>
    </source>
</evidence>
<evidence type="ECO:0000256" key="1">
    <source>
        <dbReference type="ARBA" id="ARBA00001917"/>
    </source>
</evidence>
<dbReference type="EMBL" id="UOED01000108">
    <property type="protein sequence ID" value="VAV96621.1"/>
    <property type="molecule type" value="Genomic_DNA"/>
</dbReference>
<evidence type="ECO:0000256" key="6">
    <source>
        <dbReference type="ARBA" id="ARBA00022694"/>
    </source>
</evidence>
<evidence type="ECO:0000256" key="5">
    <source>
        <dbReference type="ARBA" id="ARBA00022643"/>
    </source>
</evidence>
<dbReference type="InterPro" id="IPR035587">
    <property type="entry name" value="DUS-like_FMN-bd"/>
</dbReference>
<keyword evidence="9" id="KW-0560">Oxidoreductase</keyword>
<evidence type="ECO:0000259" key="12">
    <source>
        <dbReference type="Pfam" id="PF01207"/>
    </source>
</evidence>
<dbReference type="InterPro" id="IPR024036">
    <property type="entry name" value="tRNA-dHydroUridine_Synthase_C"/>
</dbReference>
<evidence type="ECO:0000256" key="7">
    <source>
        <dbReference type="ARBA" id="ARBA00022857"/>
    </source>
</evidence>
<comment type="catalytic activity">
    <reaction evidence="11">
        <text>a 5,6-dihydrouridine in tRNA + NAD(+) = a uridine in tRNA + NADH + H(+)</text>
        <dbReference type="Rhea" id="RHEA:54452"/>
        <dbReference type="Rhea" id="RHEA-COMP:13339"/>
        <dbReference type="Rhea" id="RHEA-COMP:13887"/>
        <dbReference type="ChEBI" id="CHEBI:15378"/>
        <dbReference type="ChEBI" id="CHEBI:57540"/>
        <dbReference type="ChEBI" id="CHEBI:57945"/>
        <dbReference type="ChEBI" id="CHEBI:65315"/>
        <dbReference type="ChEBI" id="CHEBI:74443"/>
    </reaction>
</comment>
<dbReference type="Gene3D" id="3.20.20.70">
    <property type="entry name" value="Aldolase class I"/>
    <property type="match status" value="1"/>
</dbReference>
<dbReference type="Gene3D" id="1.10.1200.80">
    <property type="entry name" value="Putative flavin oxidoreducatase, domain 2"/>
    <property type="match status" value="1"/>
</dbReference>
<evidence type="ECO:0000256" key="8">
    <source>
        <dbReference type="ARBA" id="ARBA00022884"/>
    </source>
</evidence>
<dbReference type="PANTHER" id="PTHR45846">
    <property type="entry name" value="TRNA-DIHYDROURIDINE(47) SYNTHASE [NAD(P)(+)]-LIKE"/>
    <property type="match status" value="1"/>
</dbReference>
<organism evidence="13">
    <name type="scientific">hydrothermal vent metagenome</name>
    <dbReference type="NCBI Taxonomy" id="652676"/>
    <lineage>
        <taxon>unclassified sequences</taxon>
        <taxon>metagenomes</taxon>
        <taxon>ecological metagenomes</taxon>
    </lineage>
</organism>
<dbReference type="Pfam" id="PF01207">
    <property type="entry name" value="Dus"/>
    <property type="match status" value="1"/>
</dbReference>
<comment type="catalytic activity">
    <reaction evidence="10">
        <text>a 5,6-dihydrouridine in tRNA + NADP(+) = a uridine in tRNA + NADPH + H(+)</text>
        <dbReference type="Rhea" id="RHEA:23624"/>
        <dbReference type="Rhea" id="RHEA-COMP:13339"/>
        <dbReference type="Rhea" id="RHEA-COMP:13887"/>
        <dbReference type="ChEBI" id="CHEBI:15378"/>
        <dbReference type="ChEBI" id="CHEBI:57783"/>
        <dbReference type="ChEBI" id="CHEBI:58349"/>
        <dbReference type="ChEBI" id="CHEBI:65315"/>
        <dbReference type="ChEBI" id="CHEBI:74443"/>
    </reaction>
</comment>
<keyword evidence="8" id="KW-0694">RNA-binding</keyword>
<keyword evidence="3" id="KW-0820">tRNA-binding</keyword>
<keyword evidence="6" id="KW-0819">tRNA processing</keyword>
<dbReference type="InterPro" id="IPR001269">
    <property type="entry name" value="DUS_fam"/>
</dbReference>
<reference evidence="13" key="1">
    <citation type="submission" date="2018-06" db="EMBL/GenBank/DDBJ databases">
        <authorList>
            <person name="Zhirakovskaya E."/>
        </authorList>
    </citation>
    <scope>NUCLEOTIDE SEQUENCE</scope>
</reference>
<evidence type="ECO:0000256" key="4">
    <source>
        <dbReference type="ARBA" id="ARBA00022630"/>
    </source>
</evidence>
<evidence type="ECO:0000256" key="2">
    <source>
        <dbReference type="ARBA" id="ARBA00002790"/>
    </source>
</evidence>
<dbReference type="GO" id="GO:0017150">
    <property type="term" value="F:tRNA dihydrouridine synthase activity"/>
    <property type="evidence" value="ECO:0007669"/>
    <property type="project" value="InterPro"/>
</dbReference>
<dbReference type="NCBIfam" id="TIGR00737">
    <property type="entry name" value="nifR3_yhdG"/>
    <property type="match status" value="1"/>
</dbReference>
<comment type="cofactor">
    <cofactor evidence="1">
        <name>FMN</name>
        <dbReference type="ChEBI" id="CHEBI:58210"/>
    </cofactor>
</comment>
<proteinExistence type="predicted"/>
<dbReference type="SUPFAM" id="SSF51395">
    <property type="entry name" value="FMN-linked oxidoreductases"/>
    <property type="match status" value="1"/>
</dbReference>
<dbReference type="PANTHER" id="PTHR45846:SF1">
    <property type="entry name" value="TRNA-DIHYDROURIDINE(47) SYNTHASE [NAD(P)(+)]-LIKE"/>
    <property type="match status" value="1"/>
</dbReference>
<dbReference type="CDD" id="cd02801">
    <property type="entry name" value="DUS_like_FMN"/>
    <property type="match status" value="1"/>
</dbReference>
<dbReference type="GO" id="GO:0000049">
    <property type="term" value="F:tRNA binding"/>
    <property type="evidence" value="ECO:0007669"/>
    <property type="project" value="UniProtKB-KW"/>
</dbReference>
<dbReference type="PIRSF" id="PIRSF006621">
    <property type="entry name" value="Dus"/>
    <property type="match status" value="1"/>
</dbReference>
<dbReference type="PROSITE" id="PS01136">
    <property type="entry name" value="UPF0034"/>
    <property type="match status" value="1"/>
</dbReference>
<gene>
    <name evidence="13" type="ORF">MNBD_ALPHA02-1807</name>
</gene>
<dbReference type="GO" id="GO:0050660">
    <property type="term" value="F:flavin adenine dinucleotide binding"/>
    <property type="evidence" value="ECO:0007669"/>
    <property type="project" value="InterPro"/>
</dbReference>
<keyword evidence="5" id="KW-0288">FMN</keyword>
<keyword evidence="7" id="KW-0521">NADP</keyword>
<accession>A0A3B0S023</accession>
<comment type="function">
    <text evidence="2">Catalyzes the synthesis of 5,6-dihydrouridine (D), a modified base found in the D-loop of most tRNAs, via the reduction of the C5-C6 double bond in target uridines.</text>
</comment>
<dbReference type="InterPro" id="IPR013785">
    <property type="entry name" value="Aldolase_TIM"/>
</dbReference>
<dbReference type="InterPro" id="IPR018517">
    <property type="entry name" value="tRNA_hU_synthase_CS"/>
</dbReference>
<sequence length="332" mass="36733">MMRDMTINIGSITLEDPVLLCPMAGVTDLPFRRLVKSFGAGLVTSEMIASQAMIRDHKRTHKMAYAESDEYLMSVQLAGCDPDMMALAAKMNADKGAQIIDINMGCPAKKIVNGYAGSALMQDLDEARKILVAVVDAVQVPVTLKMRTGWDISNRNAPELARIAEDVGIKMVTVHGRTRNQMYKGKADWHFIRQVKDAVSLPVIANGDIVTCADAKEALRQSGADGVMIGRGAYGRPWFIAQVIHFLKTGEKLPDPTLAELKNIVLDHYQAMIDHYGEDAGKKIARKHISWYTKGLRDSAAFRQQVNRLSDTAQVRQMINDFFDPLIEELAA</sequence>
<feature type="domain" description="DUS-like FMN-binding" evidence="12">
    <location>
        <begin position="20"/>
        <end position="320"/>
    </location>
</feature>